<dbReference type="AlphaFoldDB" id="J0MUT3"/>
<feature type="compositionally biased region" description="Low complexity" evidence="1">
    <location>
        <begin position="20"/>
        <end position="29"/>
    </location>
</feature>
<feature type="compositionally biased region" description="Basic residues" evidence="1">
    <location>
        <begin position="1"/>
        <end position="10"/>
    </location>
</feature>
<proteinExistence type="predicted"/>
<keyword evidence="3" id="KW-1185">Reference proteome</keyword>
<dbReference type="Proteomes" id="UP000004578">
    <property type="component" value="Unassembled WGS sequence"/>
</dbReference>
<protein>
    <submittedName>
        <fullName evidence="2">Uncharacterized protein</fullName>
    </submittedName>
</protein>
<dbReference type="EMBL" id="AKFS01000299">
    <property type="protein sequence ID" value="EJF35832.1"/>
    <property type="molecule type" value="Genomic_DNA"/>
</dbReference>
<evidence type="ECO:0000313" key="3">
    <source>
        <dbReference type="Proteomes" id="UP000004578"/>
    </source>
</evidence>
<accession>J0MUT3</accession>
<evidence type="ECO:0000313" key="2">
    <source>
        <dbReference type="EMBL" id="EJF35832.1"/>
    </source>
</evidence>
<gene>
    <name evidence="2" type="ORF">HMPREF1317_0316</name>
</gene>
<reference evidence="2 3" key="1">
    <citation type="submission" date="2012-05" db="EMBL/GenBank/DDBJ databases">
        <authorList>
            <person name="Harkins D.M."/>
            <person name="Madupu R."/>
            <person name="Durkin A.S."/>
            <person name="Torralba M."/>
            <person name="Methe B."/>
            <person name="Sutton G.G."/>
            <person name="Nelson K.E."/>
        </authorList>
    </citation>
    <scope>NUCLEOTIDE SEQUENCE [LARGE SCALE GENOMIC DNA]</scope>
    <source>
        <strain evidence="2 3">F0490</strain>
    </source>
</reference>
<feature type="region of interest" description="Disordered" evidence="1">
    <location>
        <begin position="1"/>
        <end position="54"/>
    </location>
</feature>
<sequence length="54" mass="5596">MSPHHPHHFLGGHLGQAPNTTSTPIHTPTSPTPTSPTPTSPTPTSPTPTSPQIQ</sequence>
<feature type="compositionally biased region" description="Pro residues" evidence="1">
    <location>
        <begin position="30"/>
        <end position="54"/>
    </location>
</feature>
<comment type="caution">
    <text evidence="2">The sequence shown here is derived from an EMBL/GenBank/DDBJ whole genome shotgun (WGS) entry which is preliminary data.</text>
</comment>
<evidence type="ECO:0000256" key="1">
    <source>
        <dbReference type="SAM" id="MobiDB-lite"/>
    </source>
</evidence>
<organism evidence="2 3">
    <name type="scientific">Schaalia georgiae F0490</name>
    <dbReference type="NCBI Taxonomy" id="1125717"/>
    <lineage>
        <taxon>Bacteria</taxon>
        <taxon>Bacillati</taxon>
        <taxon>Actinomycetota</taxon>
        <taxon>Actinomycetes</taxon>
        <taxon>Actinomycetales</taxon>
        <taxon>Actinomycetaceae</taxon>
        <taxon>Schaalia</taxon>
    </lineage>
</organism>
<name>J0MUT3_9ACTO</name>